<evidence type="ECO:0000259" key="2">
    <source>
        <dbReference type="Pfam" id="PF25909"/>
    </source>
</evidence>
<feature type="compositionally biased region" description="Polar residues" evidence="1">
    <location>
        <begin position="545"/>
        <end position="557"/>
    </location>
</feature>
<feature type="compositionally biased region" description="Polar residues" evidence="1">
    <location>
        <begin position="487"/>
        <end position="501"/>
    </location>
</feature>
<dbReference type="Proteomes" id="UP000078397">
    <property type="component" value="Unassembled WGS sequence"/>
</dbReference>
<dbReference type="GeneID" id="28850213"/>
<sequence length="644" mass="69918">MFRFWTSDSKGSEQSLEKSNLLSDTNQHLGTPSRLLSQTASGLPAPNKRSWDAFDDSSEVSSDASLRKRVKLHSDISDSASVSSCDESMSSVQVDRLDPARDIIRHQMGLEVLLKHDELRLINQELAKCQVALEQLRRCHLIPYPQHCPTPDQMLDISSGKGPAVITRFGEPVPHWAPPFGVVDGPYARHYAKWLIPDPSFDGEQPEWQFTPEYTRARVSFAEGRTTRNSFTEIGPTSKGRPVRGNAGQKLQALSNGYPQPKDKAGPCILKRSDGQTVKLVCLDCNRENFSSTQGFINHCRIAHKRDFKSHEEAAVQSGHPIDVGETGGASSGGTPEDKTQGNNPSFATNVHPLARQDTSDQQTYAALRSRIADSLKLYHQGKLPGVGAIPSRTTGAHAPGVKKSRAAATKFNPAGETPYLSRLMKSRNFNGDLRDIVADAKTKISIADMTPDEESDDTGTPITAFDGPNDAAPARTPVVKRVPAQSGKTPAASTDSPIHTKSSKSRAAPMSLVSPSGSTLDVMSKRGSDAVLSDEDMDMEEANLSPNTLVSNNAPSLVSDDGEYDDSDDGSSMSGGSDELENESVSDVAEITLDEDHDPRALRRGSNGVSGTVRLRKDDSKKQHVTFLGPVKNRAKDRRTRRT</sequence>
<evidence type="ECO:0000313" key="4">
    <source>
        <dbReference type="Proteomes" id="UP000078397"/>
    </source>
</evidence>
<feature type="region of interest" description="Disordered" evidence="1">
    <location>
        <begin position="544"/>
        <end position="644"/>
    </location>
</feature>
<feature type="region of interest" description="Disordered" evidence="1">
    <location>
        <begin position="311"/>
        <end position="355"/>
    </location>
</feature>
<feature type="compositionally biased region" description="Basic residues" evidence="1">
    <location>
        <begin position="634"/>
        <end position="644"/>
    </location>
</feature>
<organism evidence="3 4">
    <name type="scientific">Pochonia chlamydosporia 170</name>
    <dbReference type="NCBI Taxonomy" id="1380566"/>
    <lineage>
        <taxon>Eukaryota</taxon>
        <taxon>Fungi</taxon>
        <taxon>Dikarya</taxon>
        <taxon>Ascomycota</taxon>
        <taxon>Pezizomycotina</taxon>
        <taxon>Sordariomycetes</taxon>
        <taxon>Hypocreomycetidae</taxon>
        <taxon>Hypocreales</taxon>
        <taxon>Clavicipitaceae</taxon>
        <taxon>Pochonia</taxon>
    </lineage>
</organism>
<comment type="caution">
    <text evidence="3">The sequence shown here is derived from an EMBL/GenBank/DDBJ whole genome shotgun (WGS) entry which is preliminary data.</text>
</comment>
<feature type="domain" description="AHC1-like C2H2 zinc-finger" evidence="2">
    <location>
        <begin position="264"/>
        <end position="315"/>
    </location>
</feature>
<name>A0A179F934_METCM</name>
<dbReference type="STRING" id="1380566.A0A179F934"/>
<protein>
    <submittedName>
        <fullName evidence="3">Spindle poly body spacer protein</fullName>
    </submittedName>
</protein>
<evidence type="ECO:0000256" key="1">
    <source>
        <dbReference type="SAM" id="MobiDB-lite"/>
    </source>
</evidence>
<gene>
    <name evidence="3" type="ORF">VFPPC_07347</name>
</gene>
<feature type="region of interest" description="Disordered" evidence="1">
    <location>
        <begin position="451"/>
        <end position="531"/>
    </location>
</feature>
<dbReference type="EMBL" id="LSBJ02000007">
    <property type="protein sequence ID" value="OAQ61948.1"/>
    <property type="molecule type" value="Genomic_DNA"/>
</dbReference>
<accession>A0A179F934</accession>
<dbReference type="Pfam" id="PF25909">
    <property type="entry name" value="zf-C2H2_AHC1"/>
    <property type="match status" value="1"/>
</dbReference>
<evidence type="ECO:0000313" key="3">
    <source>
        <dbReference type="EMBL" id="OAQ61948.1"/>
    </source>
</evidence>
<keyword evidence="4" id="KW-1185">Reference proteome</keyword>
<dbReference type="InterPro" id="IPR058706">
    <property type="entry name" value="zf-C2H2_AHC1-like"/>
</dbReference>
<feature type="compositionally biased region" description="Acidic residues" evidence="1">
    <location>
        <begin position="561"/>
        <end position="570"/>
    </location>
</feature>
<proteinExistence type="predicted"/>
<reference evidence="3 4" key="1">
    <citation type="journal article" date="2016" name="PLoS Pathog.">
        <title>Biosynthesis of antibiotic leucinostatins in bio-control fungus Purpureocillium lilacinum and their inhibition on phytophthora revealed by genome mining.</title>
        <authorList>
            <person name="Wang G."/>
            <person name="Liu Z."/>
            <person name="Lin R."/>
            <person name="Li E."/>
            <person name="Mao Z."/>
            <person name="Ling J."/>
            <person name="Yang Y."/>
            <person name="Yin W.B."/>
            <person name="Xie B."/>
        </authorList>
    </citation>
    <scope>NUCLEOTIDE SEQUENCE [LARGE SCALE GENOMIC DNA]</scope>
    <source>
        <strain evidence="3">170</strain>
    </source>
</reference>
<feature type="compositionally biased region" description="Polar residues" evidence="1">
    <location>
        <begin position="1"/>
        <end position="41"/>
    </location>
</feature>
<dbReference type="OrthoDB" id="5355528at2759"/>
<dbReference type="AlphaFoldDB" id="A0A179F934"/>
<feature type="region of interest" description="Disordered" evidence="1">
    <location>
        <begin position="1"/>
        <end position="56"/>
    </location>
</feature>
<dbReference type="KEGG" id="pchm:VFPPC_07347"/>
<dbReference type="RefSeq" id="XP_018139652.1">
    <property type="nucleotide sequence ID" value="XM_018286219.1"/>
</dbReference>